<organism evidence="2 3">
    <name type="scientific">Cichlidogyrus casuarinus</name>
    <dbReference type="NCBI Taxonomy" id="1844966"/>
    <lineage>
        <taxon>Eukaryota</taxon>
        <taxon>Metazoa</taxon>
        <taxon>Spiralia</taxon>
        <taxon>Lophotrochozoa</taxon>
        <taxon>Platyhelminthes</taxon>
        <taxon>Monogenea</taxon>
        <taxon>Monopisthocotylea</taxon>
        <taxon>Dactylogyridea</taxon>
        <taxon>Ancyrocephalidae</taxon>
        <taxon>Cichlidogyrus</taxon>
    </lineage>
</organism>
<comment type="caution">
    <text evidence="2">The sequence shown here is derived from an EMBL/GenBank/DDBJ whole genome shotgun (WGS) entry which is preliminary data.</text>
</comment>
<feature type="compositionally biased region" description="Basic and acidic residues" evidence="1">
    <location>
        <begin position="1"/>
        <end position="11"/>
    </location>
</feature>
<evidence type="ECO:0000313" key="2">
    <source>
        <dbReference type="EMBL" id="KAL3312226.1"/>
    </source>
</evidence>
<dbReference type="AlphaFoldDB" id="A0ABD2PXT8"/>
<evidence type="ECO:0000256" key="1">
    <source>
        <dbReference type="SAM" id="MobiDB-lite"/>
    </source>
</evidence>
<evidence type="ECO:0000313" key="3">
    <source>
        <dbReference type="Proteomes" id="UP001626550"/>
    </source>
</evidence>
<gene>
    <name evidence="2" type="ORF">Ciccas_009183</name>
</gene>
<dbReference type="EMBL" id="JBJKFK010001790">
    <property type="protein sequence ID" value="KAL3312226.1"/>
    <property type="molecule type" value="Genomic_DNA"/>
</dbReference>
<keyword evidence="3" id="KW-1185">Reference proteome</keyword>
<reference evidence="2 3" key="1">
    <citation type="submission" date="2024-11" db="EMBL/GenBank/DDBJ databases">
        <title>Adaptive evolution of stress response genes in parasites aligns with host niche diversity.</title>
        <authorList>
            <person name="Hahn C."/>
            <person name="Resl P."/>
        </authorList>
    </citation>
    <scope>NUCLEOTIDE SEQUENCE [LARGE SCALE GENOMIC DNA]</scope>
    <source>
        <strain evidence="2">EGGRZ-B1_66</strain>
        <tissue evidence="2">Body</tissue>
    </source>
</reference>
<accession>A0ABD2PXT8</accession>
<feature type="compositionally biased region" description="Acidic residues" evidence="1">
    <location>
        <begin position="38"/>
        <end position="68"/>
    </location>
</feature>
<proteinExistence type="predicted"/>
<feature type="compositionally biased region" description="Polar residues" evidence="1">
    <location>
        <begin position="100"/>
        <end position="112"/>
    </location>
</feature>
<feature type="compositionally biased region" description="Basic and acidic residues" evidence="1">
    <location>
        <begin position="69"/>
        <end position="79"/>
    </location>
</feature>
<feature type="region of interest" description="Disordered" evidence="1">
    <location>
        <begin position="1"/>
        <end position="79"/>
    </location>
</feature>
<name>A0ABD2PXT8_9PLAT</name>
<sequence length="159" mass="18118">MFTTETTRELASENDTLPDVLDGYHNPNRPINKVASSSDEEDSDDEEDDSDDEEDDSDSEEEESESEDEKAKDRNNIRKKIENLSFAEMLTGEPQKVDYSASNTRKQTNTLLEMSKRHSSDESSEDEAIKNLQTNTALNAKISAFRQKVGYDRTKNKNR</sequence>
<dbReference type="Proteomes" id="UP001626550">
    <property type="component" value="Unassembled WGS sequence"/>
</dbReference>
<protein>
    <submittedName>
        <fullName evidence="2">Uncharacterized protein</fullName>
    </submittedName>
</protein>
<feature type="region of interest" description="Disordered" evidence="1">
    <location>
        <begin position="91"/>
        <end position="128"/>
    </location>
</feature>